<dbReference type="GO" id="GO:0016747">
    <property type="term" value="F:acyltransferase activity, transferring groups other than amino-acyl groups"/>
    <property type="evidence" value="ECO:0007669"/>
    <property type="project" value="InterPro"/>
</dbReference>
<gene>
    <name evidence="3" type="ORF">B1526_0328</name>
</gene>
<feature type="transmembrane region" description="Helical" evidence="1">
    <location>
        <begin position="317"/>
        <end position="335"/>
    </location>
</feature>
<evidence type="ECO:0000259" key="2">
    <source>
        <dbReference type="Pfam" id="PF01757"/>
    </source>
</evidence>
<feature type="transmembrane region" description="Helical" evidence="1">
    <location>
        <begin position="211"/>
        <end position="236"/>
    </location>
</feature>
<dbReference type="EMBL" id="MVOH01000005">
    <property type="protein sequence ID" value="PAU68577.1"/>
    <property type="molecule type" value="Genomic_DNA"/>
</dbReference>
<dbReference type="RefSeq" id="WP_157908668.1">
    <property type="nucleotide sequence ID" value="NZ_MVOH01000005.1"/>
</dbReference>
<feature type="transmembrane region" description="Helical" evidence="1">
    <location>
        <begin position="12"/>
        <end position="32"/>
    </location>
</feature>
<protein>
    <submittedName>
        <fullName evidence="3">Symporter</fullName>
    </submittedName>
</protein>
<feature type="transmembrane region" description="Helical" evidence="1">
    <location>
        <begin position="158"/>
        <end position="176"/>
    </location>
</feature>
<keyword evidence="1" id="KW-1133">Transmembrane helix</keyword>
<dbReference type="AlphaFoldDB" id="A0A2A2EHW7"/>
<comment type="caution">
    <text evidence="3">The sequence shown here is derived from an EMBL/GenBank/DDBJ whole genome shotgun (WGS) entry which is preliminary data.</text>
</comment>
<proteinExistence type="predicted"/>
<feature type="transmembrane region" description="Helical" evidence="1">
    <location>
        <begin position="91"/>
        <end position="107"/>
    </location>
</feature>
<dbReference type="InterPro" id="IPR002656">
    <property type="entry name" value="Acyl_transf_3_dom"/>
</dbReference>
<feature type="transmembrane region" description="Helical" evidence="1">
    <location>
        <begin position="127"/>
        <end position="146"/>
    </location>
</feature>
<keyword evidence="4" id="KW-1185">Reference proteome</keyword>
<dbReference type="OrthoDB" id="3240454at2"/>
<feature type="transmembrane region" description="Helical" evidence="1">
    <location>
        <begin position="182"/>
        <end position="199"/>
    </location>
</feature>
<dbReference type="Pfam" id="PF01757">
    <property type="entry name" value="Acyl_transf_3"/>
    <property type="match status" value="1"/>
</dbReference>
<keyword evidence="1" id="KW-0472">Membrane</keyword>
<evidence type="ECO:0000313" key="4">
    <source>
        <dbReference type="Proteomes" id="UP000218399"/>
    </source>
</evidence>
<evidence type="ECO:0000256" key="1">
    <source>
        <dbReference type="SAM" id="Phobius"/>
    </source>
</evidence>
<name>A0A2A2EHW7_9BIFI</name>
<feature type="transmembrane region" description="Helical" evidence="1">
    <location>
        <begin position="44"/>
        <end position="70"/>
    </location>
</feature>
<dbReference type="Proteomes" id="UP000218399">
    <property type="component" value="Unassembled WGS sequence"/>
</dbReference>
<reference evidence="3 4" key="1">
    <citation type="journal article" date="2017" name="ISME J.">
        <title>Unveiling bifidobacterial biogeography across the mammalian branch of the tree of life.</title>
        <authorList>
            <person name="Milani C."/>
            <person name="Mangifesta M."/>
            <person name="Mancabelli L."/>
            <person name="Lugli G.A."/>
            <person name="James K."/>
            <person name="Duranti S."/>
            <person name="Turroni F."/>
            <person name="Ferrario C."/>
            <person name="Ossiprandi M.C."/>
            <person name="van Sinderen D."/>
            <person name="Ventura M."/>
        </authorList>
    </citation>
    <scope>NUCLEOTIDE SEQUENCE [LARGE SCALE GENOMIC DNA]</scope>
    <source>
        <strain evidence="4">Ham19E</strain>
    </source>
</reference>
<feature type="transmembrane region" description="Helical" evidence="1">
    <location>
        <begin position="277"/>
        <end position="297"/>
    </location>
</feature>
<accession>A0A2A2EHW7</accession>
<feature type="transmembrane region" description="Helical" evidence="1">
    <location>
        <begin position="248"/>
        <end position="268"/>
    </location>
</feature>
<organism evidence="3 4">
    <name type="scientific">Bifidobacterium criceti</name>
    <dbReference type="NCBI Taxonomy" id="1960969"/>
    <lineage>
        <taxon>Bacteria</taxon>
        <taxon>Bacillati</taxon>
        <taxon>Actinomycetota</taxon>
        <taxon>Actinomycetes</taxon>
        <taxon>Bifidobacteriales</taxon>
        <taxon>Bifidobacteriaceae</taxon>
        <taxon>Bifidobacterium</taxon>
    </lineage>
</organism>
<keyword evidence="1" id="KW-0812">Transmembrane</keyword>
<evidence type="ECO:0000313" key="3">
    <source>
        <dbReference type="EMBL" id="PAU68577.1"/>
    </source>
</evidence>
<sequence>MKKERNSSVELLRLIAMLMIVAHHYVTMNPLIRHLDMEPISGRLFVFEGIYALGKIGLVIFFLISAWYLCEERNPTIRKGLKRSWILEREVLFYSLGFMLLFVVFRPDLISKKTIVYSFIPTTSGLVWWYVTAYVLFLCLSPYITVGLRAIGKKAHGALCMFMLVVWGAVSGMLPFDMFQLIGQSFIDFLYLYVLMTFYRWYLDDWSRKTAWALVGAGVVLIMGSIVVLQFLGSALHIDALRIHSHYLSSKCVMVPVIMIGFGLLLLAERRFFVNKVINYLAGTTFGIYLIHSYPPVRELLWHQWFVAERDYRMPHAVLRAAVSILIVFVGCMVVDCMRKALFSVTVDRNRGGWFDRVARFVDSRTWVRRLRAVVADEPAAAAGDIGSAALLNQADQPIPPTDVSVSRDA</sequence>
<feature type="domain" description="Acyltransferase 3" evidence="2">
    <location>
        <begin position="7"/>
        <end position="335"/>
    </location>
</feature>